<reference evidence="1" key="1">
    <citation type="journal article" date="2019" name="bioRxiv">
        <title>The Genome of the Zebra Mussel, Dreissena polymorpha: A Resource for Invasive Species Research.</title>
        <authorList>
            <person name="McCartney M.A."/>
            <person name="Auch B."/>
            <person name="Kono T."/>
            <person name="Mallez S."/>
            <person name="Zhang Y."/>
            <person name="Obille A."/>
            <person name="Becker A."/>
            <person name="Abrahante J.E."/>
            <person name="Garbe J."/>
            <person name="Badalamenti J.P."/>
            <person name="Herman A."/>
            <person name="Mangelson H."/>
            <person name="Liachko I."/>
            <person name="Sullivan S."/>
            <person name="Sone E.D."/>
            <person name="Koren S."/>
            <person name="Silverstein K.A.T."/>
            <person name="Beckman K.B."/>
            <person name="Gohl D.M."/>
        </authorList>
    </citation>
    <scope>NUCLEOTIDE SEQUENCE</scope>
    <source>
        <strain evidence="1">Duluth1</strain>
        <tissue evidence="1">Whole animal</tissue>
    </source>
</reference>
<accession>A0A9D4JG70</accession>
<gene>
    <name evidence="1" type="ORF">DPMN_135888</name>
</gene>
<dbReference type="AlphaFoldDB" id="A0A9D4JG70"/>
<proteinExistence type="predicted"/>
<reference evidence="1" key="2">
    <citation type="submission" date="2020-11" db="EMBL/GenBank/DDBJ databases">
        <authorList>
            <person name="McCartney M.A."/>
            <person name="Auch B."/>
            <person name="Kono T."/>
            <person name="Mallez S."/>
            <person name="Becker A."/>
            <person name="Gohl D.M."/>
            <person name="Silverstein K.A.T."/>
            <person name="Koren S."/>
            <person name="Bechman K.B."/>
            <person name="Herman A."/>
            <person name="Abrahante J.E."/>
            <person name="Garbe J."/>
        </authorList>
    </citation>
    <scope>NUCLEOTIDE SEQUENCE</scope>
    <source>
        <strain evidence="1">Duluth1</strain>
        <tissue evidence="1">Whole animal</tissue>
    </source>
</reference>
<sequence length="77" mass="8653">MTGAGLSLDQLTIYCTLDQQTINCGGFRRESISFRRIPEIVDVSRLVQCYTDGPEDCYCQEDNVMISETSGQHWGSI</sequence>
<protein>
    <submittedName>
        <fullName evidence="1">Uncharacterized protein</fullName>
    </submittedName>
</protein>
<dbReference type="EMBL" id="JAIWYP010000006">
    <property type="protein sequence ID" value="KAH3807543.1"/>
    <property type="molecule type" value="Genomic_DNA"/>
</dbReference>
<keyword evidence="2" id="KW-1185">Reference proteome</keyword>
<evidence type="ECO:0000313" key="1">
    <source>
        <dbReference type="EMBL" id="KAH3807543.1"/>
    </source>
</evidence>
<organism evidence="1 2">
    <name type="scientific">Dreissena polymorpha</name>
    <name type="common">Zebra mussel</name>
    <name type="synonym">Mytilus polymorpha</name>
    <dbReference type="NCBI Taxonomy" id="45954"/>
    <lineage>
        <taxon>Eukaryota</taxon>
        <taxon>Metazoa</taxon>
        <taxon>Spiralia</taxon>
        <taxon>Lophotrochozoa</taxon>
        <taxon>Mollusca</taxon>
        <taxon>Bivalvia</taxon>
        <taxon>Autobranchia</taxon>
        <taxon>Heteroconchia</taxon>
        <taxon>Euheterodonta</taxon>
        <taxon>Imparidentia</taxon>
        <taxon>Neoheterodontei</taxon>
        <taxon>Myida</taxon>
        <taxon>Dreissenoidea</taxon>
        <taxon>Dreissenidae</taxon>
        <taxon>Dreissena</taxon>
    </lineage>
</organism>
<comment type="caution">
    <text evidence="1">The sequence shown here is derived from an EMBL/GenBank/DDBJ whole genome shotgun (WGS) entry which is preliminary data.</text>
</comment>
<dbReference type="Proteomes" id="UP000828390">
    <property type="component" value="Unassembled WGS sequence"/>
</dbReference>
<evidence type="ECO:0000313" key="2">
    <source>
        <dbReference type="Proteomes" id="UP000828390"/>
    </source>
</evidence>
<name>A0A9D4JG70_DREPO</name>